<keyword evidence="2" id="KW-1185">Reference proteome</keyword>
<dbReference type="Gene3D" id="3.40.50.300">
    <property type="entry name" value="P-loop containing nucleotide triphosphate hydrolases"/>
    <property type="match status" value="1"/>
</dbReference>
<dbReference type="RefSeq" id="WP_315945572.1">
    <property type="nucleotide sequence ID" value="NZ_JAWCUA010000001.1"/>
</dbReference>
<proteinExistence type="predicted"/>
<organism evidence="1 2">
    <name type="scientific">Psychrosphaera aquimarina</name>
    <dbReference type="NCBI Taxonomy" id="2044854"/>
    <lineage>
        <taxon>Bacteria</taxon>
        <taxon>Pseudomonadati</taxon>
        <taxon>Pseudomonadota</taxon>
        <taxon>Gammaproteobacteria</taxon>
        <taxon>Alteromonadales</taxon>
        <taxon>Pseudoalteromonadaceae</taxon>
        <taxon>Psychrosphaera</taxon>
    </lineage>
</organism>
<sequence>MDIFNTESKHLVETILLNTPSEDDLNSHFELIKIIKRYEYCCGWTLLIAPDHLPKKDILTHHNINLDKVLIVHKKHCTDILFTAYQGLRNENCSALVIWDGLINQSEYALLNAKAKSVNTALYLLNKNTHDQAIVHH</sequence>
<protein>
    <submittedName>
        <fullName evidence="1">Uncharacterized protein</fullName>
    </submittedName>
</protein>
<gene>
    <name evidence="1" type="ORF">RT723_01290</name>
</gene>
<name>A0ABU3QWY5_9GAMM</name>
<dbReference type="SUPFAM" id="SSF52540">
    <property type="entry name" value="P-loop containing nucleoside triphosphate hydrolases"/>
    <property type="match status" value="1"/>
</dbReference>
<dbReference type="Proteomes" id="UP001257914">
    <property type="component" value="Unassembled WGS sequence"/>
</dbReference>
<dbReference type="EMBL" id="JAWCUA010000001">
    <property type="protein sequence ID" value="MDU0111665.1"/>
    <property type="molecule type" value="Genomic_DNA"/>
</dbReference>
<comment type="caution">
    <text evidence="1">The sequence shown here is derived from an EMBL/GenBank/DDBJ whole genome shotgun (WGS) entry which is preliminary data.</text>
</comment>
<dbReference type="InterPro" id="IPR027417">
    <property type="entry name" value="P-loop_NTPase"/>
</dbReference>
<evidence type="ECO:0000313" key="1">
    <source>
        <dbReference type="EMBL" id="MDU0111665.1"/>
    </source>
</evidence>
<accession>A0ABU3QWY5</accession>
<reference evidence="1 2" key="1">
    <citation type="submission" date="2023-10" db="EMBL/GenBank/DDBJ databases">
        <title>Psychrosphaera aquimaarina strain SW33 isolated from seawater.</title>
        <authorList>
            <person name="Bayburt H."/>
            <person name="Kim J.M."/>
            <person name="Choi B.J."/>
            <person name="Jeon C.O."/>
        </authorList>
    </citation>
    <scope>NUCLEOTIDE SEQUENCE [LARGE SCALE GENOMIC DNA]</scope>
    <source>
        <strain evidence="1 2">KCTC 52743</strain>
    </source>
</reference>
<evidence type="ECO:0000313" key="2">
    <source>
        <dbReference type="Proteomes" id="UP001257914"/>
    </source>
</evidence>